<evidence type="ECO:0000313" key="3">
    <source>
        <dbReference type="Proteomes" id="UP000663889"/>
    </source>
</evidence>
<dbReference type="InterPro" id="IPR051705">
    <property type="entry name" value="Gsp_Synthetase/Amidase"/>
</dbReference>
<dbReference type="GO" id="GO:0016874">
    <property type="term" value="F:ligase activity"/>
    <property type="evidence" value="ECO:0007669"/>
    <property type="project" value="TreeGrafter"/>
</dbReference>
<dbReference type="AlphaFoldDB" id="A0A815IYQ6"/>
<dbReference type="EMBL" id="CAJNOU010003140">
    <property type="protein sequence ID" value="CAF1373074.1"/>
    <property type="molecule type" value="Genomic_DNA"/>
</dbReference>
<dbReference type="SUPFAM" id="SSF54001">
    <property type="entry name" value="Cysteine proteinases"/>
    <property type="match status" value="2"/>
</dbReference>
<protein>
    <recommendedName>
        <fullName evidence="1">Peptidase C51 domain-containing protein</fullName>
    </recommendedName>
</protein>
<evidence type="ECO:0000259" key="1">
    <source>
        <dbReference type="PROSITE" id="PS50911"/>
    </source>
</evidence>
<sequence>HPNGSKKKPQKDSFIIYPRGRGMPFGHIAVITNVDQDYVYIAEQNHEFHYWSADYARRASTIFTDDGYFIDDDYNLYGWMDIEGNDQLQPLNESTHPNGSKKKPQKDSFVICPRGRGMPFGHIAVITNVDQDYVYIAEQNHEFHYWSADCARRASIIFTDDGYFIDDDYNLYGWMEIEGNDQLQPLNESSISRILRKYQTFDE</sequence>
<dbReference type="PANTHER" id="PTHR30094:SF0">
    <property type="entry name" value="BIFUNCTIONAL GLUTATHIONYLSPERMIDINE SYNTHETASE_AMIDASE-RELATED"/>
    <property type="match status" value="1"/>
</dbReference>
<organism evidence="2 3">
    <name type="scientific">Rotaria sordida</name>
    <dbReference type="NCBI Taxonomy" id="392033"/>
    <lineage>
        <taxon>Eukaryota</taxon>
        <taxon>Metazoa</taxon>
        <taxon>Spiralia</taxon>
        <taxon>Gnathifera</taxon>
        <taxon>Rotifera</taxon>
        <taxon>Eurotatoria</taxon>
        <taxon>Bdelloidea</taxon>
        <taxon>Philodinida</taxon>
        <taxon>Philodinidae</taxon>
        <taxon>Rotaria</taxon>
    </lineage>
</organism>
<feature type="domain" description="Peptidase C51" evidence="1">
    <location>
        <begin position="1"/>
        <end position="71"/>
    </location>
</feature>
<accession>A0A815IYQ6</accession>
<gene>
    <name evidence="2" type="ORF">SEV965_LOCUS30000</name>
</gene>
<dbReference type="PANTHER" id="PTHR30094">
    <property type="entry name" value="BIFUNCTIONAL GLUTATHIONYLSPERMIDINE SYNTHETASE/AMIDASE-RELATED"/>
    <property type="match status" value="1"/>
</dbReference>
<proteinExistence type="predicted"/>
<dbReference type="Proteomes" id="UP000663889">
    <property type="component" value="Unassembled WGS sequence"/>
</dbReference>
<dbReference type="Pfam" id="PF05257">
    <property type="entry name" value="CHAP"/>
    <property type="match status" value="2"/>
</dbReference>
<comment type="caution">
    <text evidence="2">The sequence shown here is derived from an EMBL/GenBank/DDBJ whole genome shotgun (WGS) entry which is preliminary data.</text>
</comment>
<dbReference type="InterPro" id="IPR007921">
    <property type="entry name" value="CHAP_dom"/>
</dbReference>
<dbReference type="Gene3D" id="3.90.1720.10">
    <property type="entry name" value="endopeptidase domain like (from Nostoc punctiforme)"/>
    <property type="match status" value="2"/>
</dbReference>
<feature type="non-terminal residue" evidence="2">
    <location>
        <position position="1"/>
    </location>
</feature>
<evidence type="ECO:0000313" key="2">
    <source>
        <dbReference type="EMBL" id="CAF1373074.1"/>
    </source>
</evidence>
<dbReference type="PROSITE" id="PS50911">
    <property type="entry name" value="CHAP"/>
    <property type="match status" value="1"/>
</dbReference>
<name>A0A815IYQ6_9BILA</name>
<reference evidence="2" key="1">
    <citation type="submission" date="2021-02" db="EMBL/GenBank/DDBJ databases">
        <authorList>
            <person name="Nowell W R."/>
        </authorList>
    </citation>
    <scope>NUCLEOTIDE SEQUENCE</scope>
</reference>
<dbReference type="InterPro" id="IPR038765">
    <property type="entry name" value="Papain-like_cys_pep_sf"/>
</dbReference>